<evidence type="ECO:0000256" key="1">
    <source>
        <dbReference type="SAM" id="MobiDB-lite"/>
    </source>
</evidence>
<gene>
    <name evidence="2" type="ORF">PPERSA_13156</name>
</gene>
<accession>A0A0V0QBJ6</accession>
<name>A0A0V0QBJ6_PSEPJ</name>
<dbReference type="Proteomes" id="UP000054937">
    <property type="component" value="Unassembled WGS sequence"/>
</dbReference>
<proteinExistence type="predicted"/>
<evidence type="ECO:0000313" key="3">
    <source>
        <dbReference type="Proteomes" id="UP000054937"/>
    </source>
</evidence>
<feature type="region of interest" description="Disordered" evidence="1">
    <location>
        <begin position="138"/>
        <end position="163"/>
    </location>
</feature>
<dbReference type="AlphaFoldDB" id="A0A0V0QBJ6"/>
<sequence length="368" mass="42853">MEVDESSGQYMDQPRDRYVYYGFENDLHEDIDSDSNSSPNIGLTNLDFNSQFRQQNTNLSNIQNIYTNSKPYQNSQINCIHQDTNRQKSYSFQSFSDKGSIVVNRPEKDRQFMLDNSKMMLSQERKMRSEKQKITKVRANSENSMNSNQFQKSPTIGTNNPYLINSKPGSNLTKRENMINQQQIYQQVQVQSPDYLTAQGKLNKLSRNMLDDFDFNNKSDQTISFTHTSSPNHQQQQINSQKSKNSFPRNSHKSSGQYSYSIKDREHNRQQTQFSDYFLQGSNNTYGTYGTFGTFNTYKTLGTFRGKKQQSLSFDIDKIVSFSNFYKKSNLDSILKEYNKIIDKNIETVRKNSNSQKLHLQSSEICFI</sequence>
<feature type="region of interest" description="Disordered" evidence="1">
    <location>
        <begin position="221"/>
        <end position="260"/>
    </location>
</feature>
<dbReference type="InParanoid" id="A0A0V0QBJ6"/>
<reference evidence="2 3" key="1">
    <citation type="journal article" date="2015" name="Sci. Rep.">
        <title>Genome of the facultative scuticociliatosis pathogen Pseudocohnilembus persalinus provides insight into its virulence through horizontal gene transfer.</title>
        <authorList>
            <person name="Xiong J."/>
            <person name="Wang G."/>
            <person name="Cheng J."/>
            <person name="Tian M."/>
            <person name="Pan X."/>
            <person name="Warren A."/>
            <person name="Jiang C."/>
            <person name="Yuan D."/>
            <person name="Miao W."/>
        </authorList>
    </citation>
    <scope>NUCLEOTIDE SEQUENCE [LARGE SCALE GENOMIC DNA]</scope>
    <source>
        <strain evidence="2">36N120E</strain>
    </source>
</reference>
<comment type="caution">
    <text evidence="2">The sequence shown here is derived from an EMBL/GenBank/DDBJ whole genome shotgun (WGS) entry which is preliminary data.</text>
</comment>
<organism evidence="2 3">
    <name type="scientific">Pseudocohnilembus persalinus</name>
    <name type="common">Ciliate</name>
    <dbReference type="NCBI Taxonomy" id="266149"/>
    <lineage>
        <taxon>Eukaryota</taxon>
        <taxon>Sar</taxon>
        <taxon>Alveolata</taxon>
        <taxon>Ciliophora</taxon>
        <taxon>Intramacronucleata</taxon>
        <taxon>Oligohymenophorea</taxon>
        <taxon>Scuticociliatia</taxon>
        <taxon>Philasterida</taxon>
        <taxon>Pseudocohnilembidae</taxon>
        <taxon>Pseudocohnilembus</taxon>
    </lineage>
</organism>
<keyword evidence="3" id="KW-1185">Reference proteome</keyword>
<evidence type="ECO:0000313" key="2">
    <source>
        <dbReference type="EMBL" id="KRW99576.1"/>
    </source>
</evidence>
<feature type="compositionally biased region" description="Polar residues" evidence="1">
    <location>
        <begin position="247"/>
        <end position="260"/>
    </location>
</feature>
<dbReference type="EMBL" id="LDAU01000208">
    <property type="protein sequence ID" value="KRW99576.1"/>
    <property type="molecule type" value="Genomic_DNA"/>
</dbReference>
<protein>
    <submittedName>
        <fullName evidence="2">Uncharacterized protein</fullName>
    </submittedName>
</protein>
<feature type="compositionally biased region" description="Low complexity" evidence="1">
    <location>
        <begin position="229"/>
        <end position="246"/>
    </location>
</feature>